<proteinExistence type="predicted"/>
<name>A0A172WSU1_STUST</name>
<dbReference type="Pfam" id="PF03473">
    <property type="entry name" value="MOSC"/>
    <property type="match status" value="1"/>
</dbReference>
<evidence type="ECO:0000259" key="1">
    <source>
        <dbReference type="PROSITE" id="PS51340"/>
    </source>
</evidence>
<evidence type="ECO:0000313" key="3">
    <source>
        <dbReference type="Proteomes" id="UP000077787"/>
    </source>
</evidence>
<dbReference type="PROSITE" id="PS51340">
    <property type="entry name" value="MOSC"/>
    <property type="match status" value="1"/>
</dbReference>
<dbReference type="InterPro" id="IPR005302">
    <property type="entry name" value="MoCF_Sase_C"/>
</dbReference>
<dbReference type="OrthoDB" id="9786134at2"/>
<dbReference type="EMBL" id="CP015641">
    <property type="protein sequence ID" value="ANF26520.1"/>
    <property type="molecule type" value="Genomic_DNA"/>
</dbReference>
<dbReference type="PANTHER" id="PTHR30212:SF2">
    <property type="entry name" value="PROTEIN YIIM"/>
    <property type="match status" value="1"/>
</dbReference>
<dbReference type="Gene3D" id="2.40.33.20">
    <property type="entry name" value="PK beta-barrel domain-like"/>
    <property type="match status" value="1"/>
</dbReference>
<dbReference type="InterPro" id="IPR052353">
    <property type="entry name" value="Benzoxazolinone_Detox_Enz"/>
</dbReference>
<dbReference type="GO" id="GO:0030170">
    <property type="term" value="F:pyridoxal phosphate binding"/>
    <property type="evidence" value="ECO:0007669"/>
    <property type="project" value="InterPro"/>
</dbReference>
<gene>
    <name evidence="2" type="ORF">PS273GM_15850</name>
</gene>
<evidence type="ECO:0000313" key="2">
    <source>
        <dbReference type="EMBL" id="ANF26520.1"/>
    </source>
</evidence>
<organism evidence="2 3">
    <name type="scientific">Stutzerimonas stutzeri</name>
    <name type="common">Pseudomonas stutzeri</name>
    <dbReference type="NCBI Taxonomy" id="316"/>
    <lineage>
        <taxon>Bacteria</taxon>
        <taxon>Pseudomonadati</taxon>
        <taxon>Pseudomonadota</taxon>
        <taxon>Gammaproteobacteria</taxon>
        <taxon>Pseudomonadales</taxon>
        <taxon>Pseudomonadaceae</taxon>
        <taxon>Stutzerimonas</taxon>
    </lineage>
</organism>
<dbReference type="RefSeq" id="WP_064481897.1">
    <property type="nucleotide sequence ID" value="NZ_CP015641.1"/>
</dbReference>
<sequence>MQWPVEGPFLRDQLLRLPGTEKLSGIDKQRPTNDVWLDLNGLQGDRVADHRFHGGPDRSLCHYPADHYRHWCRLYPHLQAIGPAAFGENLSTLGLDERQVCIGDRFRWGDALIEVSQPRSPCSNLDRRHDARGLARQLAKSGRTGWLYRTLEPGAVRPGADLHLIDRPCPTASVLRVWRGFMNEDISDTELAWLAGLSPLASEYRTRFRQRLDSRRRQQDQGALF</sequence>
<reference evidence="2 3" key="1">
    <citation type="submission" date="2016-05" db="EMBL/GenBank/DDBJ databases">
        <title>Genome sequence of Pseudomonas stutzeri 273 and identification of the exopolysaccharide biosynthesis locus.</title>
        <authorList>
            <person name="Wu S."/>
            <person name="Sun C."/>
        </authorList>
    </citation>
    <scope>NUCLEOTIDE SEQUENCE [LARGE SCALE GENOMIC DNA]</scope>
    <source>
        <strain evidence="2 3">273</strain>
    </source>
</reference>
<protein>
    <submittedName>
        <fullName evidence="2">Molybdenum cofactor sulfurase</fullName>
    </submittedName>
</protein>
<dbReference type="Proteomes" id="UP000077787">
    <property type="component" value="Chromosome"/>
</dbReference>
<dbReference type="AlphaFoldDB" id="A0A172WSU1"/>
<feature type="domain" description="MOSC" evidence="1">
    <location>
        <begin position="29"/>
        <end position="165"/>
    </location>
</feature>
<accession>A0A172WSU1</accession>
<dbReference type="InterPro" id="IPR011037">
    <property type="entry name" value="Pyrv_Knase-like_insert_dom_sf"/>
</dbReference>
<dbReference type="GO" id="GO:0030151">
    <property type="term" value="F:molybdenum ion binding"/>
    <property type="evidence" value="ECO:0007669"/>
    <property type="project" value="InterPro"/>
</dbReference>
<dbReference type="GO" id="GO:0003824">
    <property type="term" value="F:catalytic activity"/>
    <property type="evidence" value="ECO:0007669"/>
    <property type="project" value="InterPro"/>
</dbReference>
<dbReference type="PANTHER" id="PTHR30212">
    <property type="entry name" value="PROTEIN YIIM"/>
    <property type="match status" value="1"/>
</dbReference>
<dbReference type="SUPFAM" id="SSF50800">
    <property type="entry name" value="PK beta-barrel domain-like"/>
    <property type="match status" value="1"/>
</dbReference>